<reference evidence="3" key="2">
    <citation type="submission" date="2020-02" db="EMBL/GenBank/DDBJ databases">
        <title>Flavobacterium profundi sp. nov., isolated from a deep-sea seamount.</title>
        <authorList>
            <person name="Zhang D.-C."/>
        </authorList>
    </citation>
    <scope>NUCLEOTIDE SEQUENCE</scope>
    <source>
        <strain evidence="3">EC11</strain>
    </source>
</reference>
<evidence type="ECO:0000256" key="1">
    <source>
        <dbReference type="SAM" id="Phobius"/>
    </source>
</evidence>
<keyword evidence="1" id="KW-1133">Transmembrane helix</keyword>
<keyword evidence="1" id="KW-0472">Membrane</keyword>
<protein>
    <submittedName>
        <fullName evidence="3">CPBP family intramembrane metalloprotease</fullName>
    </submittedName>
</protein>
<keyword evidence="3" id="KW-0378">Hydrolase</keyword>
<proteinExistence type="predicted"/>
<feature type="transmembrane region" description="Helical" evidence="1">
    <location>
        <begin position="147"/>
        <end position="164"/>
    </location>
</feature>
<gene>
    <name evidence="3" type="ORF">FIA58_009675</name>
</gene>
<keyword evidence="3" id="KW-0645">Protease</keyword>
<feature type="transmembrane region" description="Helical" evidence="1">
    <location>
        <begin position="229"/>
        <end position="248"/>
    </location>
</feature>
<dbReference type="Pfam" id="PF02517">
    <property type="entry name" value="Rce1-like"/>
    <property type="match status" value="1"/>
</dbReference>
<dbReference type="RefSeq" id="WP_140962278.1">
    <property type="nucleotide sequence ID" value="NZ_VEVQ02000005.1"/>
</dbReference>
<dbReference type="InterPro" id="IPR003675">
    <property type="entry name" value="Rce1/LyrA-like_dom"/>
</dbReference>
<keyword evidence="3" id="KW-0482">Metalloprotease</keyword>
<keyword evidence="4" id="KW-1185">Reference proteome</keyword>
<evidence type="ECO:0000313" key="4">
    <source>
        <dbReference type="Proteomes" id="UP000817854"/>
    </source>
</evidence>
<feature type="transmembrane region" description="Helical" evidence="1">
    <location>
        <begin position="185"/>
        <end position="203"/>
    </location>
</feature>
<evidence type="ECO:0000313" key="3">
    <source>
        <dbReference type="EMBL" id="NHN25942.1"/>
    </source>
</evidence>
<name>A0ABX0IQ26_9FLAO</name>
<organism evidence="3 4">
    <name type="scientific">Flavobacterium jejuense</name>
    <dbReference type="NCBI Taxonomy" id="1544455"/>
    <lineage>
        <taxon>Bacteria</taxon>
        <taxon>Pseudomonadati</taxon>
        <taxon>Bacteroidota</taxon>
        <taxon>Flavobacteriia</taxon>
        <taxon>Flavobacteriales</taxon>
        <taxon>Flavobacteriaceae</taxon>
        <taxon>Flavobacterium</taxon>
    </lineage>
</organism>
<dbReference type="Proteomes" id="UP000817854">
    <property type="component" value="Unassembled WGS sequence"/>
</dbReference>
<sequence length="249" mass="29047">MDSIKSNIKALKLSNTFFYYAFAAIPFFIGIYIIIPQFVSENENNFLPFSAGILLPLLLLLIYAIIIGKLEQSKSGWNGLIERWNLKKMQKKDWLWTFFLIAVIFLGYFGLANTGDWIIKQFPFLSPPKEFELIRTENSFFGLPLKGNWWILVLHIMILVLNVFGEELFFRGILFPKQKLIHKKYTWIVHGLCYHLFHMFYPWDFLRILPESLAYGFVVQKTNNTWPGIIAHFMFNGLGLIGTIYGIVG</sequence>
<reference evidence="3" key="1">
    <citation type="submission" date="2019-05" db="EMBL/GenBank/DDBJ databases">
        <authorList>
            <person name="Lianzixin W."/>
        </authorList>
    </citation>
    <scope>NUCLEOTIDE SEQUENCE</scope>
    <source>
        <strain evidence="3">EC11</strain>
    </source>
</reference>
<accession>A0ABX0IQ26</accession>
<feature type="domain" description="CAAX prenyl protease 2/Lysostaphin resistance protein A-like" evidence="2">
    <location>
        <begin position="149"/>
        <end position="237"/>
    </location>
</feature>
<feature type="transmembrane region" description="Helical" evidence="1">
    <location>
        <begin position="47"/>
        <end position="66"/>
    </location>
</feature>
<feature type="transmembrane region" description="Helical" evidence="1">
    <location>
        <begin position="17"/>
        <end position="35"/>
    </location>
</feature>
<keyword evidence="1" id="KW-0812">Transmembrane</keyword>
<dbReference type="GO" id="GO:0008237">
    <property type="term" value="F:metallopeptidase activity"/>
    <property type="evidence" value="ECO:0007669"/>
    <property type="project" value="UniProtKB-KW"/>
</dbReference>
<feature type="transmembrane region" description="Helical" evidence="1">
    <location>
        <begin position="93"/>
        <end position="111"/>
    </location>
</feature>
<dbReference type="EMBL" id="VEVQ02000005">
    <property type="protein sequence ID" value="NHN25942.1"/>
    <property type="molecule type" value="Genomic_DNA"/>
</dbReference>
<evidence type="ECO:0000259" key="2">
    <source>
        <dbReference type="Pfam" id="PF02517"/>
    </source>
</evidence>
<comment type="caution">
    <text evidence="3">The sequence shown here is derived from an EMBL/GenBank/DDBJ whole genome shotgun (WGS) entry which is preliminary data.</text>
</comment>